<sequence>MQNECYKNLFKSLNKYNTENKKFIAYTTTSIKNALFNLIRSSTRHDKTGNISLKKKI</sequence>
<protein>
    <recommendedName>
        <fullName evidence="3">Sigma-70 family RNA polymerase sigma factor</fullName>
    </recommendedName>
</protein>
<proteinExistence type="predicted"/>
<reference evidence="1 2" key="1">
    <citation type="submission" date="2020-07" db="EMBL/GenBank/DDBJ databases">
        <title>Electron transfer.</title>
        <authorList>
            <person name="Huang L."/>
            <person name="Liu X."/>
            <person name="Zhou S."/>
        </authorList>
    </citation>
    <scope>NUCLEOTIDE SEQUENCE [LARGE SCALE GENOMIC DNA]</scope>
    <source>
        <strain evidence="1 2">Lx1</strain>
    </source>
</reference>
<gene>
    <name evidence="1" type="ORF">HZF06_13015</name>
</gene>
<dbReference type="SUPFAM" id="SSF88946">
    <property type="entry name" value="Sigma2 domain of RNA polymerase sigma factors"/>
    <property type="match status" value="1"/>
</dbReference>
<name>A0A7D6W469_9CLOT</name>
<evidence type="ECO:0000313" key="1">
    <source>
        <dbReference type="EMBL" id="QLY82351.1"/>
    </source>
</evidence>
<dbReference type="Proteomes" id="UP000512286">
    <property type="component" value="Chromosome"/>
</dbReference>
<organism evidence="1 2">
    <name type="scientific">Clostridium intestinale</name>
    <dbReference type="NCBI Taxonomy" id="36845"/>
    <lineage>
        <taxon>Bacteria</taxon>
        <taxon>Bacillati</taxon>
        <taxon>Bacillota</taxon>
        <taxon>Clostridia</taxon>
        <taxon>Eubacteriales</taxon>
        <taxon>Clostridiaceae</taxon>
        <taxon>Clostridium</taxon>
    </lineage>
</organism>
<dbReference type="AlphaFoldDB" id="A0A7D6W469"/>
<dbReference type="EMBL" id="CP059378">
    <property type="protein sequence ID" value="QLY82351.1"/>
    <property type="molecule type" value="Genomic_DNA"/>
</dbReference>
<dbReference type="GO" id="GO:0003700">
    <property type="term" value="F:DNA-binding transcription factor activity"/>
    <property type="evidence" value="ECO:0007669"/>
    <property type="project" value="InterPro"/>
</dbReference>
<evidence type="ECO:0000313" key="2">
    <source>
        <dbReference type="Proteomes" id="UP000512286"/>
    </source>
</evidence>
<evidence type="ECO:0008006" key="3">
    <source>
        <dbReference type="Google" id="ProtNLM"/>
    </source>
</evidence>
<accession>A0A7D6W469</accession>
<dbReference type="KEGG" id="cint:HZF06_13015"/>
<dbReference type="GO" id="GO:0006352">
    <property type="term" value="P:DNA-templated transcription initiation"/>
    <property type="evidence" value="ECO:0007669"/>
    <property type="project" value="InterPro"/>
</dbReference>
<dbReference type="InterPro" id="IPR013325">
    <property type="entry name" value="RNA_pol_sigma_r2"/>
</dbReference>